<gene>
    <name evidence="3" type="ORF">FVE85_0391</name>
</gene>
<dbReference type="SMART" id="SM00507">
    <property type="entry name" value="HNHc"/>
    <property type="match status" value="1"/>
</dbReference>
<evidence type="ECO:0000313" key="3">
    <source>
        <dbReference type="EMBL" id="KAA8496662.1"/>
    </source>
</evidence>
<dbReference type="CDD" id="cd00085">
    <property type="entry name" value="HNHc"/>
    <property type="match status" value="1"/>
</dbReference>
<feature type="region of interest" description="Disordered" evidence="1">
    <location>
        <begin position="313"/>
        <end position="341"/>
    </location>
</feature>
<dbReference type="InterPro" id="IPR003615">
    <property type="entry name" value="HNH_nuc"/>
</dbReference>
<reference evidence="4" key="1">
    <citation type="journal article" date="2019" name="Nat. Commun.">
        <title>Expansion of phycobilisome linker gene families in mesophilic red algae.</title>
        <authorList>
            <person name="Lee J."/>
            <person name="Kim D."/>
            <person name="Bhattacharya D."/>
            <person name="Yoon H.S."/>
        </authorList>
    </citation>
    <scope>NUCLEOTIDE SEQUENCE [LARGE SCALE GENOMIC DNA]</scope>
    <source>
        <strain evidence="4">CCMP 1328</strain>
    </source>
</reference>
<dbReference type="Pfam" id="PF14279">
    <property type="entry name" value="HNH_5"/>
    <property type="match status" value="1"/>
</dbReference>
<dbReference type="OrthoDB" id="2127950at2759"/>
<keyword evidence="4" id="KW-1185">Reference proteome</keyword>
<feature type="domain" description="HNH nuclease" evidence="2">
    <location>
        <begin position="207"/>
        <end position="258"/>
    </location>
</feature>
<dbReference type="InterPro" id="IPR052892">
    <property type="entry name" value="NA-targeting_endonuclease"/>
</dbReference>
<dbReference type="PANTHER" id="PTHR33877:SF2">
    <property type="entry name" value="OS07G0170200 PROTEIN"/>
    <property type="match status" value="1"/>
</dbReference>
<dbReference type="AlphaFoldDB" id="A0A5J4Z0M3"/>
<dbReference type="Proteomes" id="UP000324585">
    <property type="component" value="Unassembled WGS sequence"/>
</dbReference>
<name>A0A5J4Z0M3_PORPP</name>
<accession>A0A5J4Z0M3</accession>
<organism evidence="3 4">
    <name type="scientific">Porphyridium purpureum</name>
    <name type="common">Red alga</name>
    <name type="synonym">Porphyridium cruentum</name>
    <dbReference type="NCBI Taxonomy" id="35688"/>
    <lineage>
        <taxon>Eukaryota</taxon>
        <taxon>Rhodophyta</taxon>
        <taxon>Bangiophyceae</taxon>
        <taxon>Porphyridiales</taxon>
        <taxon>Porphyridiaceae</taxon>
        <taxon>Porphyridium</taxon>
    </lineage>
</organism>
<evidence type="ECO:0000259" key="2">
    <source>
        <dbReference type="SMART" id="SM00507"/>
    </source>
</evidence>
<dbReference type="Gene3D" id="1.10.30.50">
    <property type="match status" value="1"/>
</dbReference>
<dbReference type="PANTHER" id="PTHR33877">
    <property type="entry name" value="SLL1193 PROTEIN"/>
    <property type="match status" value="1"/>
</dbReference>
<evidence type="ECO:0000256" key="1">
    <source>
        <dbReference type="SAM" id="MobiDB-lite"/>
    </source>
</evidence>
<dbReference type="EMBL" id="VRMN01000002">
    <property type="protein sequence ID" value="KAA8496662.1"/>
    <property type="molecule type" value="Genomic_DNA"/>
</dbReference>
<evidence type="ECO:0000313" key="4">
    <source>
        <dbReference type="Proteomes" id="UP000324585"/>
    </source>
</evidence>
<proteinExistence type="predicted"/>
<dbReference type="InterPro" id="IPR029471">
    <property type="entry name" value="HNH_5"/>
</dbReference>
<comment type="caution">
    <text evidence="3">The sequence shown here is derived from an EMBL/GenBank/DDBJ whole genome shotgun (WGS) entry which is preliminary data.</text>
</comment>
<protein>
    <recommendedName>
        <fullName evidence="2">HNH nuclease domain-containing protein</fullName>
    </recommendedName>
</protein>
<sequence>MTAFLAGFCGIDGWANRLSPKYGLCDQQIARQAMTRFPKTRIDMAKPTKVRGSAKNGGAFSARGVLRRARDLRNVSTESVVASPAASSKKATANRGLVWREGDGDELRAFDESTRGGNVSGSENLAMRLESCPALVLNADYQPLSYLPLSLWPWTEVMKALCLDRVRVVETYDHIKVRSASAEFPVPSVVVMKEYAKISKKRPAFSRYNVFLRDQFSCQYCGQSHRPVDLTFDHVVPKSRGGKLCWENVVTACISCNNRKGSMLLKDLRGMRLQRTPKVPSLYELQQCARRFPPKYLHESWVDYLYWDQEMEESDRASSDEEDGKNDGNEIQALHLDQPGA</sequence>